<dbReference type="STRING" id="1850246.LPB138_05600"/>
<dbReference type="OrthoDB" id="1145224at2"/>
<keyword evidence="2" id="KW-1185">Reference proteome</keyword>
<accession>A0A1D8P6I8</accession>
<dbReference type="RefSeq" id="WP_070236324.1">
    <property type="nucleotide sequence ID" value="NZ_CP017478.1"/>
</dbReference>
<reference evidence="1 2" key="1">
    <citation type="submission" date="2016-10" db="EMBL/GenBank/DDBJ databases">
        <title>Lutibacter sp. LPB0138, isolated from marine gastropod.</title>
        <authorList>
            <person name="Kim E."/>
            <person name="Yi H."/>
        </authorList>
    </citation>
    <scope>NUCLEOTIDE SEQUENCE [LARGE SCALE GENOMIC DNA]</scope>
    <source>
        <strain evidence="1 2">LPB0138</strain>
    </source>
</reference>
<dbReference type="EMBL" id="CP017478">
    <property type="protein sequence ID" value="AOW20186.1"/>
    <property type="molecule type" value="Genomic_DNA"/>
</dbReference>
<protein>
    <submittedName>
        <fullName evidence="1">Uncharacterized protein</fullName>
    </submittedName>
</protein>
<dbReference type="Proteomes" id="UP000176050">
    <property type="component" value="Chromosome"/>
</dbReference>
<dbReference type="InterPro" id="IPR046508">
    <property type="entry name" value="DUF6686"/>
</dbReference>
<name>A0A1D8P6I8_9FLAO</name>
<dbReference type="AlphaFoldDB" id="A0A1D8P6I8"/>
<gene>
    <name evidence="1" type="ORF">LPB138_05600</name>
</gene>
<dbReference type="KEGG" id="lul:LPB138_05600"/>
<sequence length="117" mass="13629">MKTKNLIIGRTANGLVYRCETCTSFHVEYKNFIFNLTTQEYDAFTNYIINLNVEISLTENLMGKFARNITVPTQSSSLQIILNNEELNELSYLFSLRSTENMYYDISSKMNYNFCLS</sequence>
<dbReference type="Pfam" id="PF20391">
    <property type="entry name" value="DUF6686"/>
    <property type="match status" value="1"/>
</dbReference>
<evidence type="ECO:0000313" key="2">
    <source>
        <dbReference type="Proteomes" id="UP000176050"/>
    </source>
</evidence>
<organism evidence="1 2">
    <name type="scientific">Urechidicola croceus</name>
    <dbReference type="NCBI Taxonomy" id="1850246"/>
    <lineage>
        <taxon>Bacteria</taxon>
        <taxon>Pseudomonadati</taxon>
        <taxon>Bacteroidota</taxon>
        <taxon>Flavobacteriia</taxon>
        <taxon>Flavobacteriales</taxon>
        <taxon>Flavobacteriaceae</taxon>
        <taxon>Urechidicola</taxon>
    </lineage>
</organism>
<proteinExistence type="predicted"/>
<evidence type="ECO:0000313" key="1">
    <source>
        <dbReference type="EMBL" id="AOW20186.1"/>
    </source>
</evidence>